<dbReference type="Pfam" id="PF14306">
    <property type="entry name" value="PUA_2"/>
    <property type="match status" value="1"/>
</dbReference>
<evidence type="ECO:0000256" key="8">
    <source>
        <dbReference type="ARBA" id="ARBA00022840"/>
    </source>
</evidence>
<dbReference type="Pfam" id="PF01747">
    <property type="entry name" value="ATP-sulfurylase"/>
    <property type="match status" value="1"/>
</dbReference>
<feature type="domain" description="ATP-sulfurylase PUA-like" evidence="11">
    <location>
        <begin position="245"/>
        <end position="425"/>
    </location>
</feature>
<evidence type="ECO:0000259" key="10">
    <source>
        <dbReference type="Pfam" id="PF01747"/>
    </source>
</evidence>
<dbReference type="SUPFAM" id="SSF88697">
    <property type="entry name" value="PUA domain-like"/>
    <property type="match status" value="1"/>
</dbReference>
<dbReference type="InterPro" id="IPR024951">
    <property type="entry name" value="Sulfurylase_cat_dom"/>
</dbReference>
<dbReference type="Gene3D" id="3.10.400.10">
    <property type="entry name" value="Sulfate adenylyltransferase"/>
    <property type="match status" value="1"/>
</dbReference>
<keyword evidence="7" id="KW-0418">Kinase</keyword>
<feature type="domain" description="Sulphate adenylyltransferase catalytic" evidence="10">
    <location>
        <begin position="434"/>
        <end position="654"/>
    </location>
</feature>
<dbReference type="NCBIfam" id="TIGR00455">
    <property type="entry name" value="apsK"/>
    <property type="match status" value="1"/>
</dbReference>
<dbReference type="Gene3D" id="3.40.50.620">
    <property type="entry name" value="HUPs"/>
    <property type="match status" value="1"/>
</dbReference>
<dbReference type="SUPFAM" id="SSF52374">
    <property type="entry name" value="Nucleotidylyl transferase"/>
    <property type="match status" value="1"/>
</dbReference>
<comment type="caution">
    <text evidence="12">The sequence shown here is derived from an EMBL/GenBank/DDBJ whole genome shotgun (WGS) entry which is preliminary data.</text>
</comment>
<dbReference type="InterPro" id="IPR015947">
    <property type="entry name" value="PUA-like_sf"/>
</dbReference>
<gene>
    <name evidence="12" type="primary">Necator_chrIV.g14680</name>
    <name evidence="12" type="ORF">RB195_001385</name>
</gene>
<dbReference type="InterPro" id="IPR027417">
    <property type="entry name" value="P-loop_NTPase"/>
</dbReference>
<dbReference type="InterPro" id="IPR002891">
    <property type="entry name" value="APS"/>
</dbReference>
<reference evidence="12 13" key="1">
    <citation type="submission" date="2023-08" db="EMBL/GenBank/DDBJ databases">
        <title>A Necator americanus chromosomal reference genome.</title>
        <authorList>
            <person name="Ilik V."/>
            <person name="Petrzelkova K.J."/>
            <person name="Pardy F."/>
            <person name="Fuh T."/>
            <person name="Niatou-Singa F.S."/>
            <person name="Gouil Q."/>
            <person name="Baker L."/>
            <person name="Ritchie M.E."/>
            <person name="Jex A.R."/>
            <person name="Gazzola D."/>
            <person name="Li H."/>
            <person name="Toshio Fujiwara R."/>
            <person name="Zhan B."/>
            <person name="Aroian R.V."/>
            <person name="Pafco B."/>
            <person name="Schwarz E.M."/>
        </authorList>
    </citation>
    <scope>NUCLEOTIDE SEQUENCE [LARGE SCALE GENOMIC DNA]</scope>
    <source>
        <strain evidence="12 13">Aroian</strain>
        <tissue evidence="12">Whole animal</tissue>
    </source>
</reference>
<dbReference type="SUPFAM" id="SSF52540">
    <property type="entry name" value="P-loop containing nucleoside triphosphate hydrolases"/>
    <property type="match status" value="1"/>
</dbReference>
<dbReference type="NCBIfam" id="NF003013">
    <property type="entry name" value="PRK03846.1"/>
    <property type="match status" value="1"/>
</dbReference>
<evidence type="ECO:0000259" key="9">
    <source>
        <dbReference type="Pfam" id="PF01583"/>
    </source>
</evidence>
<dbReference type="Gene3D" id="3.40.50.300">
    <property type="entry name" value="P-loop containing nucleotide triphosphate hydrolases"/>
    <property type="match status" value="1"/>
</dbReference>
<dbReference type="HAMAP" id="MF_00065">
    <property type="entry name" value="Adenylyl_sulf_kinase"/>
    <property type="match status" value="1"/>
</dbReference>
<dbReference type="Pfam" id="PF01583">
    <property type="entry name" value="APS_kinase"/>
    <property type="match status" value="1"/>
</dbReference>
<accession>A0ABR1DFB3</accession>
<evidence type="ECO:0000256" key="7">
    <source>
        <dbReference type="ARBA" id="ARBA00022777"/>
    </source>
</evidence>
<dbReference type="InterPro" id="IPR025980">
    <property type="entry name" value="ATP-Sase_PUA-like_dom"/>
</dbReference>
<keyword evidence="8" id="KW-0067">ATP-binding</keyword>
<dbReference type="InterPro" id="IPR002650">
    <property type="entry name" value="Sulphate_adenylyltransferase"/>
</dbReference>
<evidence type="ECO:0000256" key="1">
    <source>
        <dbReference type="ARBA" id="ARBA00005050"/>
    </source>
</evidence>
<dbReference type="PANTHER" id="PTHR11055:SF1">
    <property type="entry name" value="PAPS SYNTHETASE, ISOFORM D"/>
    <property type="match status" value="1"/>
</dbReference>
<evidence type="ECO:0000256" key="5">
    <source>
        <dbReference type="ARBA" id="ARBA00022695"/>
    </source>
</evidence>
<keyword evidence="5" id="KW-0548">Nucleotidyltransferase</keyword>
<keyword evidence="6" id="KW-0547">Nucleotide-binding</keyword>
<dbReference type="InterPro" id="IPR059117">
    <property type="entry name" value="APS_kinase_dom"/>
</dbReference>
<evidence type="ECO:0000313" key="13">
    <source>
        <dbReference type="Proteomes" id="UP001303046"/>
    </source>
</evidence>
<dbReference type="InterPro" id="IPR014729">
    <property type="entry name" value="Rossmann-like_a/b/a_fold"/>
</dbReference>
<dbReference type="CDD" id="cd02027">
    <property type="entry name" value="APSK"/>
    <property type="match status" value="1"/>
</dbReference>
<organism evidence="12 13">
    <name type="scientific">Necator americanus</name>
    <name type="common">Human hookworm</name>
    <dbReference type="NCBI Taxonomy" id="51031"/>
    <lineage>
        <taxon>Eukaryota</taxon>
        <taxon>Metazoa</taxon>
        <taxon>Ecdysozoa</taxon>
        <taxon>Nematoda</taxon>
        <taxon>Chromadorea</taxon>
        <taxon>Rhabditida</taxon>
        <taxon>Rhabditina</taxon>
        <taxon>Rhabditomorpha</taxon>
        <taxon>Strongyloidea</taxon>
        <taxon>Ancylostomatidae</taxon>
        <taxon>Bunostominae</taxon>
        <taxon>Necator</taxon>
    </lineage>
</organism>
<keyword evidence="4" id="KW-0808">Transferase</keyword>
<feature type="domain" description="APS kinase" evidence="9">
    <location>
        <begin position="57"/>
        <end position="209"/>
    </location>
</feature>
<sequence length="662" mass="74359">MAETMEPLHEHENVEDYPRKRIKAAHFSTGATNVTYQQHKTGREERASVLGKYDGFRGCTIWFTGLSGAGKTTIAFAVEKLLTQIGIPCCGLDGDNVRHGLCKNLGFSKEERSENIRRVAEVSKLFADQGLVSLASFISPFRVDREEARRIHEKDNLDFFEVYVSTSLQECEKRDPKKLYEKARAGEISGFTGIDSAYEPPEDAELVIDTESEGHGVERCVETVIEFLHDKGIIPDKAMRKMAGFSIRELFVETEDEKKALLEEAKNMPKIELGAVEVQWLQVLSEGWATPLPGFMRERQYLQALHFGQLLDLKKATVFPGEKDDGAEDPWPMDEPVNQSIPIVLPITDEQKASIIKGDKVQSRVALTQNDVILAILCDGEIYDHRREERVARQFAFSDPRHPAVQQVLSSGPWCLGGDLKVLQRITFDDGLNDFRKTPSELRQIFKEKGADVVFVFQLRNPIHNGHALLMRDTREKLLEKYRNPMLLLHPLGGWTKDDDVPLSVRIRQHEAVIAEGVLDPSWTVLSIFPSPMLYAGPTEVQWHARARIAAGVHTYIVGRDPAGIQHPDTGDFLYEPTHGAKVLSMAPGLSQLHVLPFRVAAYDKKAGKMAFFDATRKEDFDFISGTRMRGLARSGGTPPDGFMAPTAWKILADYYKSKASK</sequence>
<comment type="pathway">
    <text evidence="1">Sulfur metabolism; sulfate assimilation.</text>
</comment>
<evidence type="ECO:0000259" key="11">
    <source>
        <dbReference type="Pfam" id="PF14306"/>
    </source>
</evidence>
<protein>
    <submittedName>
        <fullName evidence="12">Uncharacterized protein</fullName>
    </submittedName>
</protein>
<name>A0ABR1DFB3_NECAM</name>
<proteinExistence type="inferred from homology"/>
<dbReference type="CDD" id="cd00517">
    <property type="entry name" value="ATPS"/>
    <property type="match status" value="1"/>
</dbReference>
<evidence type="ECO:0000313" key="12">
    <source>
        <dbReference type="EMBL" id="KAK6748733.1"/>
    </source>
</evidence>
<evidence type="ECO:0000256" key="3">
    <source>
        <dbReference type="ARBA" id="ARBA00009290"/>
    </source>
</evidence>
<evidence type="ECO:0000256" key="6">
    <source>
        <dbReference type="ARBA" id="ARBA00022741"/>
    </source>
</evidence>
<comment type="similarity">
    <text evidence="2">In the N-terminal section; belongs to the APS kinase family.</text>
</comment>
<keyword evidence="13" id="KW-1185">Reference proteome</keyword>
<dbReference type="EMBL" id="JAVFWL010000004">
    <property type="protein sequence ID" value="KAK6748733.1"/>
    <property type="molecule type" value="Genomic_DNA"/>
</dbReference>
<evidence type="ECO:0000256" key="2">
    <source>
        <dbReference type="ARBA" id="ARBA00007268"/>
    </source>
</evidence>
<dbReference type="PANTHER" id="PTHR11055">
    <property type="entry name" value="BIFUNCTIONAL 3'-PHOSPHOADENOSINE 5'-PHOSPHOSULFATE SYNTHASE"/>
    <property type="match status" value="1"/>
</dbReference>
<dbReference type="Proteomes" id="UP001303046">
    <property type="component" value="Unassembled WGS sequence"/>
</dbReference>
<evidence type="ECO:0000256" key="4">
    <source>
        <dbReference type="ARBA" id="ARBA00022679"/>
    </source>
</evidence>
<comment type="similarity">
    <text evidence="3">In the C-terminal section; belongs to the sulfate adenylyltransferase family.</text>
</comment>